<dbReference type="InterPro" id="IPR007138">
    <property type="entry name" value="ABM_dom"/>
</dbReference>
<reference evidence="2" key="2">
    <citation type="submission" date="2021-02" db="EMBL/GenBank/DDBJ databases">
        <title>Aspergillus puulaauensis MK2 genome sequence.</title>
        <authorList>
            <person name="Futagami T."/>
            <person name="Mori K."/>
            <person name="Kadooka C."/>
            <person name="Tanaka T."/>
        </authorList>
    </citation>
    <scope>NUCLEOTIDE SEQUENCE</scope>
    <source>
        <strain evidence="2">MK2</strain>
    </source>
</reference>
<dbReference type="Proteomes" id="UP000654913">
    <property type="component" value="Chromosome 1"/>
</dbReference>
<feature type="domain" description="ABM" evidence="1">
    <location>
        <begin position="5"/>
        <end position="96"/>
    </location>
</feature>
<dbReference type="GeneID" id="64967819"/>
<dbReference type="OrthoDB" id="10011777at2759"/>
<gene>
    <name evidence="2" type="ORF">APUU_10642A</name>
</gene>
<name>A0A7R8AFQ9_9EURO</name>
<dbReference type="RefSeq" id="XP_041550008.1">
    <property type="nucleotide sequence ID" value="XM_041703063.1"/>
</dbReference>
<dbReference type="AlphaFoldDB" id="A0A7R8AFQ9"/>
<organism evidence="2 3">
    <name type="scientific">Aspergillus puulaauensis</name>
    <dbReference type="NCBI Taxonomy" id="1220207"/>
    <lineage>
        <taxon>Eukaryota</taxon>
        <taxon>Fungi</taxon>
        <taxon>Dikarya</taxon>
        <taxon>Ascomycota</taxon>
        <taxon>Pezizomycotina</taxon>
        <taxon>Eurotiomycetes</taxon>
        <taxon>Eurotiomycetidae</taxon>
        <taxon>Eurotiales</taxon>
        <taxon>Aspergillaceae</taxon>
        <taxon>Aspergillus</taxon>
    </lineage>
</organism>
<evidence type="ECO:0000313" key="3">
    <source>
        <dbReference type="Proteomes" id="UP000654913"/>
    </source>
</evidence>
<accession>A0A7R8AFQ9</accession>
<keyword evidence="3" id="KW-1185">Reference proteome</keyword>
<dbReference type="KEGG" id="apuu:APUU_10642A"/>
<dbReference type="PROSITE" id="PS51725">
    <property type="entry name" value="ABM"/>
    <property type="match status" value="1"/>
</dbReference>
<protein>
    <recommendedName>
        <fullName evidence="1">ABM domain-containing protein</fullName>
    </recommendedName>
</protein>
<proteinExistence type="predicted"/>
<reference evidence="2" key="1">
    <citation type="submission" date="2021-01" db="EMBL/GenBank/DDBJ databases">
        <authorList>
            <consortium name="Aspergillus puulaauensis MK2 genome sequencing consortium"/>
            <person name="Kazuki M."/>
            <person name="Futagami T."/>
        </authorList>
    </citation>
    <scope>NUCLEOTIDE SEQUENCE</scope>
    <source>
        <strain evidence="2">MK2</strain>
    </source>
</reference>
<evidence type="ECO:0000259" key="1">
    <source>
        <dbReference type="PROSITE" id="PS51725"/>
    </source>
</evidence>
<dbReference type="Pfam" id="PF03992">
    <property type="entry name" value="ABM"/>
    <property type="match status" value="1"/>
</dbReference>
<dbReference type="Gene3D" id="3.30.70.100">
    <property type="match status" value="1"/>
</dbReference>
<evidence type="ECO:0000313" key="2">
    <source>
        <dbReference type="EMBL" id="BCS17814.1"/>
    </source>
</evidence>
<dbReference type="InterPro" id="IPR011008">
    <property type="entry name" value="Dimeric_a/b-barrel"/>
</dbReference>
<dbReference type="EMBL" id="AP024443">
    <property type="protein sequence ID" value="BCS17814.1"/>
    <property type="molecule type" value="Genomic_DNA"/>
</dbReference>
<sequence length="108" mass="12211">MSEEVNVVVIHYPKPERIQEFRDLVLRVKNTFKHSPGTISQHAFEVKNAEGGGPEIVVTEKYKDHASLEKVVSSDEFKEISKLVIELVRQPPRVISGTPLPGFEESRT</sequence>
<dbReference type="SUPFAM" id="SSF54909">
    <property type="entry name" value="Dimeric alpha+beta barrel"/>
    <property type="match status" value="1"/>
</dbReference>